<evidence type="ECO:0000313" key="4">
    <source>
        <dbReference type="Proteomes" id="UP000323142"/>
    </source>
</evidence>
<dbReference type="Pfam" id="PF04069">
    <property type="entry name" value="OpuAC"/>
    <property type="match status" value="1"/>
</dbReference>
<dbReference type="OrthoDB" id="9801163at2"/>
<dbReference type="Gene3D" id="3.40.190.10">
    <property type="entry name" value="Periplasmic binding protein-like II"/>
    <property type="match status" value="1"/>
</dbReference>
<dbReference type="Gene3D" id="3.40.190.120">
    <property type="entry name" value="Osmoprotection protein (prox), domain 2"/>
    <property type="match status" value="1"/>
</dbReference>
<protein>
    <submittedName>
        <fullName evidence="3">Glycine betaine ABC transporter substrate-binding protein</fullName>
    </submittedName>
</protein>
<evidence type="ECO:0000256" key="1">
    <source>
        <dbReference type="SAM" id="SignalP"/>
    </source>
</evidence>
<reference evidence="3 4" key="2">
    <citation type="submission" date="2019-09" db="EMBL/GenBank/DDBJ databases">
        <authorList>
            <person name="Jin C."/>
        </authorList>
    </citation>
    <scope>NUCLEOTIDE SEQUENCE [LARGE SCALE GENOMIC DNA]</scope>
    <source>
        <strain evidence="3 4">BN140002</strain>
    </source>
</reference>
<organism evidence="3 4">
    <name type="scientific">Salinarimonas soli</name>
    <dbReference type="NCBI Taxonomy" id="1638099"/>
    <lineage>
        <taxon>Bacteria</taxon>
        <taxon>Pseudomonadati</taxon>
        <taxon>Pseudomonadota</taxon>
        <taxon>Alphaproteobacteria</taxon>
        <taxon>Hyphomicrobiales</taxon>
        <taxon>Salinarimonadaceae</taxon>
        <taxon>Salinarimonas</taxon>
    </lineage>
</organism>
<dbReference type="EMBL" id="VUOA01000035">
    <property type="protein sequence ID" value="KAA2235480.1"/>
    <property type="molecule type" value="Genomic_DNA"/>
</dbReference>
<keyword evidence="1" id="KW-0732">Signal</keyword>
<evidence type="ECO:0000313" key="3">
    <source>
        <dbReference type="EMBL" id="KAA2235480.1"/>
    </source>
</evidence>
<dbReference type="GO" id="GO:0043190">
    <property type="term" value="C:ATP-binding cassette (ABC) transporter complex"/>
    <property type="evidence" value="ECO:0007669"/>
    <property type="project" value="InterPro"/>
</dbReference>
<dbReference type="GO" id="GO:0022857">
    <property type="term" value="F:transmembrane transporter activity"/>
    <property type="evidence" value="ECO:0007669"/>
    <property type="project" value="InterPro"/>
</dbReference>
<dbReference type="Proteomes" id="UP000323142">
    <property type="component" value="Unassembled WGS sequence"/>
</dbReference>
<dbReference type="InterPro" id="IPR007210">
    <property type="entry name" value="ABC_Gly_betaine_transp_sub-bd"/>
</dbReference>
<gene>
    <name evidence="3" type="ORF">F0L46_19570</name>
</gene>
<sequence length="304" mass="33161">MGRWSGRAVRRACACLCLALICAALPRAAGAQGLVVGAKDFTEQYILAEMTRQLLAGRGYAVRTRVGLSSSGVRREQEAGLVDLYWEYTGTSLLAHNGVTARPSPDETYARVKMLDARKGLIWLKPSAVDNTYALAMRRSDMEARGLATISDLAALVRGGAPIRMASNTEFFVRPDGLMPLQRAYGFEFAPGSVVRMEADAIYGNLRRGDAVDVGLVFATDGRIAAFDLQTLRDDRGFFPSYRLAPVVRRAALERHPTLASLLESLAARLDNAVIRALNASVDVSGRRIEEVARQFLEKEGLLP</sequence>
<dbReference type="CDD" id="cd13611">
    <property type="entry name" value="PBP2_YehZ"/>
    <property type="match status" value="1"/>
</dbReference>
<feature type="domain" description="ABC-type glycine betaine transport system substrate-binding" evidence="2">
    <location>
        <begin position="34"/>
        <end position="299"/>
    </location>
</feature>
<dbReference type="SUPFAM" id="SSF53850">
    <property type="entry name" value="Periplasmic binding protein-like II"/>
    <property type="match status" value="1"/>
</dbReference>
<comment type="caution">
    <text evidence="3">The sequence shown here is derived from an EMBL/GenBank/DDBJ whole genome shotgun (WGS) entry which is preliminary data.</text>
</comment>
<name>A0A5B2VAK4_9HYPH</name>
<reference evidence="3 4" key="1">
    <citation type="submission" date="2019-09" db="EMBL/GenBank/DDBJ databases">
        <title>Salinarimonas rosea gen. nov., sp. nov., a new member of the a-2 subgroup of the Proteobacteria.</title>
        <authorList>
            <person name="Liu J."/>
        </authorList>
    </citation>
    <scope>NUCLEOTIDE SEQUENCE [LARGE SCALE GENOMIC DNA]</scope>
    <source>
        <strain evidence="3 4">BN140002</strain>
    </source>
</reference>
<accession>A0A5B2VAK4</accession>
<keyword evidence="4" id="KW-1185">Reference proteome</keyword>
<feature type="chain" id="PRO_5022790778" evidence="1">
    <location>
        <begin position="32"/>
        <end position="304"/>
    </location>
</feature>
<feature type="signal peptide" evidence="1">
    <location>
        <begin position="1"/>
        <end position="31"/>
    </location>
</feature>
<dbReference type="AlphaFoldDB" id="A0A5B2VAK4"/>
<proteinExistence type="predicted"/>
<evidence type="ECO:0000259" key="2">
    <source>
        <dbReference type="Pfam" id="PF04069"/>
    </source>
</evidence>